<feature type="transmembrane region" description="Helical" evidence="1">
    <location>
        <begin position="152"/>
        <end position="173"/>
    </location>
</feature>
<feature type="transmembrane region" description="Helical" evidence="1">
    <location>
        <begin position="117"/>
        <end position="146"/>
    </location>
</feature>
<evidence type="ECO:0000313" key="3">
    <source>
        <dbReference type="EMBL" id="KZO96101.1"/>
    </source>
</evidence>
<feature type="non-terminal residue" evidence="3">
    <location>
        <position position="185"/>
    </location>
</feature>
<proteinExistence type="predicted"/>
<dbReference type="InterPro" id="IPR045338">
    <property type="entry name" value="DUF6535"/>
</dbReference>
<protein>
    <recommendedName>
        <fullName evidence="2">DUF6535 domain-containing protein</fullName>
    </recommendedName>
</protein>
<dbReference type="Proteomes" id="UP000076738">
    <property type="component" value="Unassembled WGS sequence"/>
</dbReference>
<feature type="domain" description="DUF6535" evidence="2">
    <location>
        <begin position="1"/>
        <end position="147"/>
    </location>
</feature>
<keyword evidence="1" id="KW-0812">Transmembrane</keyword>
<feature type="non-terminal residue" evidence="3">
    <location>
        <position position="1"/>
    </location>
</feature>
<evidence type="ECO:0000256" key="1">
    <source>
        <dbReference type="SAM" id="Phobius"/>
    </source>
</evidence>
<keyword evidence="1" id="KW-1133">Transmembrane helix</keyword>
<dbReference type="Pfam" id="PF20153">
    <property type="entry name" value="DUF6535"/>
    <property type="match status" value="1"/>
</dbReference>
<keyword evidence="1" id="KW-0472">Membrane</keyword>
<dbReference type="AlphaFoldDB" id="A0A167LWJ1"/>
<accession>A0A167LWJ1</accession>
<keyword evidence="4" id="KW-1185">Reference proteome</keyword>
<name>A0A167LWJ1_CALVF</name>
<dbReference type="OrthoDB" id="3219854at2759"/>
<gene>
    <name evidence="3" type="ORF">CALVIDRAFT_472282</name>
</gene>
<dbReference type="EMBL" id="KV417285">
    <property type="protein sequence ID" value="KZO96101.1"/>
    <property type="molecule type" value="Genomic_DNA"/>
</dbReference>
<feature type="transmembrane region" description="Helical" evidence="1">
    <location>
        <begin position="62"/>
        <end position="85"/>
    </location>
</feature>
<reference evidence="3 4" key="1">
    <citation type="journal article" date="2016" name="Mol. Biol. Evol.">
        <title>Comparative Genomics of Early-Diverging Mushroom-Forming Fungi Provides Insights into the Origins of Lignocellulose Decay Capabilities.</title>
        <authorList>
            <person name="Nagy L.G."/>
            <person name="Riley R."/>
            <person name="Tritt A."/>
            <person name="Adam C."/>
            <person name="Daum C."/>
            <person name="Floudas D."/>
            <person name="Sun H."/>
            <person name="Yadav J.S."/>
            <person name="Pangilinan J."/>
            <person name="Larsson K.H."/>
            <person name="Matsuura K."/>
            <person name="Barry K."/>
            <person name="Labutti K."/>
            <person name="Kuo R."/>
            <person name="Ohm R.A."/>
            <person name="Bhattacharya S.S."/>
            <person name="Shirouzu T."/>
            <person name="Yoshinaga Y."/>
            <person name="Martin F.M."/>
            <person name="Grigoriev I.V."/>
            <person name="Hibbett D.S."/>
        </authorList>
    </citation>
    <scope>NUCLEOTIDE SEQUENCE [LARGE SCALE GENOMIC DNA]</scope>
    <source>
        <strain evidence="3 4">TUFC12733</strain>
    </source>
</reference>
<sequence>LFSAVVAPFLLASIPMLQPDLQRATLNALLQISAQLPVNQTSAGISVTYPPEDAWLTSRWPLVINMLWSLALVIGLVTAVFAMLVKRWLLAFQQKRDNTLPDDVDGFREQSVGLRKWGVNLIVGLLPLCLHFAIAVFLIGLIPFTWHVSKALGVLVSTLVSVGVFLYGLAALLGHMVVSCPYTAP</sequence>
<organism evidence="3 4">
    <name type="scientific">Calocera viscosa (strain TUFC12733)</name>
    <dbReference type="NCBI Taxonomy" id="1330018"/>
    <lineage>
        <taxon>Eukaryota</taxon>
        <taxon>Fungi</taxon>
        <taxon>Dikarya</taxon>
        <taxon>Basidiomycota</taxon>
        <taxon>Agaricomycotina</taxon>
        <taxon>Dacrymycetes</taxon>
        <taxon>Dacrymycetales</taxon>
        <taxon>Dacrymycetaceae</taxon>
        <taxon>Calocera</taxon>
    </lineage>
</organism>
<evidence type="ECO:0000259" key="2">
    <source>
        <dbReference type="Pfam" id="PF20153"/>
    </source>
</evidence>
<evidence type="ECO:0000313" key="4">
    <source>
        <dbReference type="Proteomes" id="UP000076738"/>
    </source>
</evidence>